<protein>
    <recommendedName>
        <fullName evidence="5">Secreted protein</fullName>
    </recommendedName>
</protein>
<keyword evidence="2" id="KW-0732">Signal</keyword>
<dbReference type="EMBL" id="JBFXLU010000051">
    <property type="protein sequence ID" value="KAL2848142.1"/>
    <property type="molecule type" value="Genomic_DNA"/>
</dbReference>
<evidence type="ECO:0000256" key="2">
    <source>
        <dbReference type="SAM" id="SignalP"/>
    </source>
</evidence>
<feature type="compositionally biased region" description="Basic and acidic residues" evidence="1">
    <location>
        <begin position="55"/>
        <end position="72"/>
    </location>
</feature>
<feature type="chain" id="PRO_5045084901" description="Secreted protein" evidence="2">
    <location>
        <begin position="18"/>
        <end position="72"/>
    </location>
</feature>
<keyword evidence="4" id="KW-1185">Reference proteome</keyword>
<sequence>MARLAICWAVEVFFVIAASIPTLRPIMSAAHNSAGDCGLSRQNISRRLSRFQHGHGRDGEAHHLEDDIKGRG</sequence>
<gene>
    <name evidence="3" type="ORF">BJY01DRAFT_212070</name>
</gene>
<name>A0ABR4K9Z1_9EURO</name>
<accession>A0ABR4K9Z1</accession>
<comment type="caution">
    <text evidence="3">The sequence shown here is derived from an EMBL/GenBank/DDBJ whole genome shotgun (WGS) entry which is preliminary data.</text>
</comment>
<dbReference type="Proteomes" id="UP001610446">
    <property type="component" value="Unassembled WGS sequence"/>
</dbReference>
<proteinExistence type="predicted"/>
<evidence type="ECO:0000313" key="4">
    <source>
        <dbReference type="Proteomes" id="UP001610446"/>
    </source>
</evidence>
<reference evidence="3 4" key="1">
    <citation type="submission" date="2024-07" db="EMBL/GenBank/DDBJ databases">
        <title>Section-level genome sequencing and comparative genomics of Aspergillus sections Usti and Cavernicolus.</title>
        <authorList>
            <consortium name="Lawrence Berkeley National Laboratory"/>
            <person name="Nybo J.L."/>
            <person name="Vesth T.C."/>
            <person name="Theobald S."/>
            <person name="Frisvad J.C."/>
            <person name="Larsen T.O."/>
            <person name="Kjaerboelling I."/>
            <person name="Rothschild-Mancinelli K."/>
            <person name="Lyhne E.K."/>
            <person name="Kogle M.E."/>
            <person name="Barry K."/>
            <person name="Clum A."/>
            <person name="Na H."/>
            <person name="Ledsgaard L."/>
            <person name="Lin J."/>
            <person name="Lipzen A."/>
            <person name="Kuo A."/>
            <person name="Riley R."/>
            <person name="Mondo S."/>
            <person name="Labutti K."/>
            <person name="Haridas S."/>
            <person name="Pangalinan J."/>
            <person name="Salamov A.A."/>
            <person name="Simmons B.A."/>
            <person name="Magnuson J.K."/>
            <person name="Chen J."/>
            <person name="Drula E."/>
            <person name="Henrissat B."/>
            <person name="Wiebenga A."/>
            <person name="Lubbers R.J."/>
            <person name="Gomes A.C."/>
            <person name="Makela M.R."/>
            <person name="Stajich J."/>
            <person name="Grigoriev I.V."/>
            <person name="Mortensen U.H."/>
            <person name="De Vries R.P."/>
            <person name="Baker S.E."/>
            <person name="Andersen M.R."/>
        </authorList>
    </citation>
    <scope>NUCLEOTIDE SEQUENCE [LARGE SCALE GENOMIC DNA]</scope>
    <source>
        <strain evidence="3 4">CBS 123904</strain>
    </source>
</reference>
<organism evidence="3 4">
    <name type="scientific">Aspergillus pseudoustus</name>
    <dbReference type="NCBI Taxonomy" id="1810923"/>
    <lineage>
        <taxon>Eukaryota</taxon>
        <taxon>Fungi</taxon>
        <taxon>Dikarya</taxon>
        <taxon>Ascomycota</taxon>
        <taxon>Pezizomycotina</taxon>
        <taxon>Eurotiomycetes</taxon>
        <taxon>Eurotiomycetidae</taxon>
        <taxon>Eurotiales</taxon>
        <taxon>Aspergillaceae</taxon>
        <taxon>Aspergillus</taxon>
        <taxon>Aspergillus subgen. Nidulantes</taxon>
    </lineage>
</organism>
<evidence type="ECO:0000313" key="3">
    <source>
        <dbReference type="EMBL" id="KAL2848142.1"/>
    </source>
</evidence>
<evidence type="ECO:0000256" key="1">
    <source>
        <dbReference type="SAM" id="MobiDB-lite"/>
    </source>
</evidence>
<evidence type="ECO:0008006" key="5">
    <source>
        <dbReference type="Google" id="ProtNLM"/>
    </source>
</evidence>
<feature type="signal peptide" evidence="2">
    <location>
        <begin position="1"/>
        <end position="17"/>
    </location>
</feature>
<feature type="region of interest" description="Disordered" evidence="1">
    <location>
        <begin position="51"/>
        <end position="72"/>
    </location>
</feature>